<feature type="compositionally biased region" description="Basic and acidic residues" evidence="1">
    <location>
        <begin position="134"/>
        <end position="163"/>
    </location>
</feature>
<comment type="caution">
    <text evidence="2">The sequence shown here is derived from an EMBL/GenBank/DDBJ whole genome shotgun (WGS) entry which is preliminary data.</text>
</comment>
<feature type="region of interest" description="Disordered" evidence="1">
    <location>
        <begin position="33"/>
        <end position="217"/>
    </location>
</feature>
<gene>
    <name evidence="2" type="primary">Acey_s0294.g1641</name>
    <name evidence="2" type="ORF">Y032_0294g1641</name>
</gene>
<protein>
    <submittedName>
        <fullName evidence="2">Uncharacterized protein</fullName>
    </submittedName>
</protein>
<accession>A0A0D6LP16</accession>
<evidence type="ECO:0000313" key="2">
    <source>
        <dbReference type="EMBL" id="EYB85656.1"/>
    </source>
</evidence>
<feature type="region of interest" description="Disordered" evidence="1">
    <location>
        <begin position="246"/>
        <end position="292"/>
    </location>
</feature>
<dbReference type="EMBL" id="JARK01001630">
    <property type="protein sequence ID" value="EYB85656.1"/>
    <property type="molecule type" value="Genomic_DNA"/>
</dbReference>
<feature type="compositionally biased region" description="Basic and acidic residues" evidence="1">
    <location>
        <begin position="277"/>
        <end position="286"/>
    </location>
</feature>
<evidence type="ECO:0000256" key="1">
    <source>
        <dbReference type="SAM" id="MobiDB-lite"/>
    </source>
</evidence>
<organism evidence="2 3">
    <name type="scientific">Ancylostoma ceylanicum</name>
    <dbReference type="NCBI Taxonomy" id="53326"/>
    <lineage>
        <taxon>Eukaryota</taxon>
        <taxon>Metazoa</taxon>
        <taxon>Ecdysozoa</taxon>
        <taxon>Nematoda</taxon>
        <taxon>Chromadorea</taxon>
        <taxon>Rhabditida</taxon>
        <taxon>Rhabditina</taxon>
        <taxon>Rhabditomorpha</taxon>
        <taxon>Strongyloidea</taxon>
        <taxon>Ancylostomatidae</taxon>
        <taxon>Ancylostomatinae</taxon>
        <taxon>Ancylostoma</taxon>
    </lineage>
</organism>
<evidence type="ECO:0000313" key="3">
    <source>
        <dbReference type="Proteomes" id="UP000024635"/>
    </source>
</evidence>
<feature type="compositionally biased region" description="Low complexity" evidence="1">
    <location>
        <begin position="118"/>
        <end position="133"/>
    </location>
</feature>
<dbReference type="Proteomes" id="UP000024635">
    <property type="component" value="Unassembled WGS sequence"/>
</dbReference>
<dbReference type="OrthoDB" id="5877043at2759"/>
<accession>A0A016S5B3</accession>
<reference evidence="3" key="1">
    <citation type="journal article" date="2015" name="Nat. Genet.">
        <title>The genome and transcriptome of the zoonotic hookworm Ancylostoma ceylanicum identify infection-specific gene families.</title>
        <authorList>
            <person name="Schwarz E.M."/>
            <person name="Hu Y."/>
            <person name="Antoshechkin I."/>
            <person name="Miller M.M."/>
            <person name="Sternberg P.W."/>
            <person name="Aroian R.V."/>
        </authorList>
    </citation>
    <scope>NUCLEOTIDE SEQUENCE</scope>
    <source>
        <strain evidence="3">HY135</strain>
    </source>
</reference>
<proteinExistence type="predicted"/>
<feature type="compositionally biased region" description="Acidic residues" evidence="1">
    <location>
        <begin position="199"/>
        <end position="209"/>
    </location>
</feature>
<feature type="compositionally biased region" description="Basic and acidic residues" evidence="1">
    <location>
        <begin position="40"/>
        <end position="83"/>
    </location>
</feature>
<dbReference type="AlphaFoldDB" id="A0A016S5B3"/>
<sequence>MNDIMMEEVFREEKPDDGDCVIEDAVSISTNVVEEVDESELSRLRLHSPKETPPPEKKAESEKKTPSEDKSPDNSNEIARRLSLELPSTSKTNDAHIQDSDTDSDEEDETPTKDDHAVTVTVETKTVEVVTTTEHPKSPDDEQEKPLSDKEHSASETKQKEEVEQLSEEEVMVEITPTVQKAFEPSIPPKSIMYADTSSEQDSDDEEEREILPPVQRSQKIMNFDKVLDDATVNGKLETSVTVVTKTLNDFSSDDERSDDEGKKPRKQRNLTVTRIVVRDDGKPDELTSGPVKLSLDGREAVTDEEFSEKLI</sequence>
<name>A0A016S5B3_9BILA</name>
<keyword evidence="3" id="KW-1185">Reference proteome</keyword>
<feature type="compositionally biased region" description="Acidic residues" evidence="1">
    <location>
        <begin position="100"/>
        <end position="109"/>
    </location>
</feature>